<evidence type="ECO:0000313" key="1">
    <source>
        <dbReference type="EMBL" id="GCC22834.1"/>
    </source>
</evidence>
<dbReference type="AlphaFoldDB" id="A0A401RXE9"/>
<evidence type="ECO:0000313" key="2">
    <source>
        <dbReference type="Proteomes" id="UP000287033"/>
    </source>
</evidence>
<keyword evidence="2" id="KW-1185">Reference proteome</keyword>
<reference evidence="1 2" key="1">
    <citation type="journal article" date="2018" name="Nat. Ecol. Evol.">
        <title>Shark genomes provide insights into elasmobranch evolution and the origin of vertebrates.</title>
        <authorList>
            <person name="Hara Y"/>
            <person name="Yamaguchi K"/>
            <person name="Onimaru K"/>
            <person name="Kadota M"/>
            <person name="Koyanagi M"/>
            <person name="Keeley SD"/>
            <person name="Tatsumi K"/>
            <person name="Tanaka K"/>
            <person name="Motone F"/>
            <person name="Kageyama Y"/>
            <person name="Nozu R"/>
            <person name="Adachi N"/>
            <person name="Nishimura O"/>
            <person name="Nakagawa R"/>
            <person name="Tanegashima C"/>
            <person name="Kiyatake I"/>
            <person name="Matsumoto R"/>
            <person name="Murakumo K"/>
            <person name="Nishida K"/>
            <person name="Terakita A"/>
            <person name="Kuratani S"/>
            <person name="Sato K"/>
            <person name="Hyodo S Kuraku.S."/>
        </authorList>
    </citation>
    <scope>NUCLEOTIDE SEQUENCE [LARGE SCALE GENOMIC DNA]</scope>
</reference>
<organism evidence="1 2">
    <name type="scientific">Chiloscyllium punctatum</name>
    <name type="common">Brownbanded bambooshark</name>
    <name type="synonym">Hemiscyllium punctatum</name>
    <dbReference type="NCBI Taxonomy" id="137246"/>
    <lineage>
        <taxon>Eukaryota</taxon>
        <taxon>Metazoa</taxon>
        <taxon>Chordata</taxon>
        <taxon>Craniata</taxon>
        <taxon>Vertebrata</taxon>
        <taxon>Chondrichthyes</taxon>
        <taxon>Elasmobranchii</taxon>
        <taxon>Galeomorphii</taxon>
        <taxon>Galeoidea</taxon>
        <taxon>Orectolobiformes</taxon>
        <taxon>Hemiscylliidae</taxon>
        <taxon>Chiloscyllium</taxon>
    </lineage>
</organism>
<dbReference type="EMBL" id="BEZZ01000018">
    <property type="protein sequence ID" value="GCC22834.1"/>
    <property type="molecule type" value="Genomic_DNA"/>
</dbReference>
<protein>
    <submittedName>
        <fullName evidence="1">Uncharacterized protein</fullName>
    </submittedName>
</protein>
<gene>
    <name evidence="1" type="ORF">chiPu_0001224</name>
</gene>
<accession>A0A401RXE9</accession>
<comment type="caution">
    <text evidence="1">The sequence shown here is derived from an EMBL/GenBank/DDBJ whole genome shotgun (WGS) entry which is preliminary data.</text>
</comment>
<sequence length="87" mass="9405">MGEGCFRAEVKPLESPSSWELSPIPPQPEALPPLYRPNSSSWFVNSGNDKVLGAADPSALSPWDVTGLTNAEAEVGKWIISCFVFNL</sequence>
<dbReference type="Proteomes" id="UP000287033">
    <property type="component" value="Unassembled WGS sequence"/>
</dbReference>
<name>A0A401RXE9_CHIPU</name>
<proteinExistence type="predicted"/>